<reference evidence="2" key="1">
    <citation type="submission" date="2017-06" db="EMBL/GenBank/DDBJ databases">
        <authorList>
            <person name="Varghese N."/>
            <person name="Submissions S."/>
        </authorList>
    </citation>
    <scope>NUCLEOTIDE SEQUENCE [LARGE SCALE GENOMIC DNA]</scope>
    <source>
        <strain evidence="2">DSM 45207</strain>
    </source>
</reference>
<name>A0A238X7Z0_9PSEU</name>
<sequence length="297" mass="30932">MPGQGPRGPGTVHRRAACPVSLTVVCCPSATLAVWSSAWLTQRAASDDVLDALLYWTQRHRVLAADDGAAETFDLAVVPVADPAADPAAGVAPAHLLAALRRHGLTRAALLLPEAGDVRGLGGPGPFSRAALARGEAVVFDEIGIGLVPEQADDGSLRWTAYTAAGSGDSVTSGISEAERELRDAVRSSADELDALDVARAHPGAHDSVRRRLVASPQPPWPDDMPAQALRVLQRADEVDTILAAATDDEPGGAQSASAARSRSEALRPLAAAVREARCAAVSEAVRLFAGYADRRR</sequence>
<organism evidence="1 2">
    <name type="scientific">Haloechinothrix alba</name>
    <dbReference type="NCBI Taxonomy" id="664784"/>
    <lineage>
        <taxon>Bacteria</taxon>
        <taxon>Bacillati</taxon>
        <taxon>Actinomycetota</taxon>
        <taxon>Actinomycetes</taxon>
        <taxon>Pseudonocardiales</taxon>
        <taxon>Pseudonocardiaceae</taxon>
        <taxon>Haloechinothrix</taxon>
    </lineage>
</organism>
<keyword evidence="2" id="KW-1185">Reference proteome</keyword>
<accession>A0A238X7Z0</accession>
<evidence type="ECO:0000313" key="2">
    <source>
        <dbReference type="Proteomes" id="UP000198348"/>
    </source>
</evidence>
<dbReference type="EMBL" id="FZNW01000009">
    <property type="protein sequence ID" value="SNR55146.1"/>
    <property type="molecule type" value="Genomic_DNA"/>
</dbReference>
<evidence type="ECO:0000313" key="1">
    <source>
        <dbReference type="EMBL" id="SNR55146.1"/>
    </source>
</evidence>
<protein>
    <submittedName>
        <fullName evidence="1">Uncharacterized protein</fullName>
    </submittedName>
</protein>
<dbReference type="Proteomes" id="UP000198348">
    <property type="component" value="Unassembled WGS sequence"/>
</dbReference>
<dbReference type="AlphaFoldDB" id="A0A238X7Z0"/>
<gene>
    <name evidence="1" type="ORF">SAMN06265360_109172</name>
</gene>
<proteinExistence type="predicted"/>